<keyword evidence="13 25" id="KW-0472">Membrane</keyword>
<evidence type="ECO:0000256" key="22">
    <source>
        <dbReference type="ARBA" id="ARBA00082084"/>
    </source>
</evidence>
<dbReference type="PROSITE" id="PS50095">
    <property type="entry name" value="PLAT"/>
    <property type="match status" value="1"/>
</dbReference>
<keyword evidence="5" id="KW-0109">Calcium transport</keyword>
<evidence type="ECO:0000256" key="9">
    <source>
        <dbReference type="ARBA" id="ARBA00022837"/>
    </source>
</evidence>
<feature type="transmembrane region" description="Helical" evidence="25">
    <location>
        <begin position="1668"/>
        <end position="1689"/>
    </location>
</feature>
<evidence type="ECO:0000256" key="21">
    <source>
        <dbReference type="ARBA" id="ARBA00081200"/>
    </source>
</evidence>
<dbReference type="Gene3D" id="2.60.40.10">
    <property type="entry name" value="Immunoglobulins"/>
    <property type="match status" value="2"/>
</dbReference>
<evidence type="ECO:0000256" key="4">
    <source>
        <dbReference type="ARBA" id="ARBA00022475"/>
    </source>
</evidence>
<evidence type="ECO:0000259" key="28">
    <source>
        <dbReference type="PROSITE" id="PS50095"/>
    </source>
</evidence>
<dbReference type="Pfam" id="PF01477">
    <property type="entry name" value="PLAT"/>
    <property type="match status" value="1"/>
</dbReference>
<feature type="domain" description="PKD" evidence="27">
    <location>
        <begin position="480"/>
        <end position="532"/>
    </location>
</feature>
<evidence type="ECO:0000256" key="8">
    <source>
        <dbReference type="ARBA" id="ARBA00022737"/>
    </source>
</evidence>
<dbReference type="InterPro" id="IPR042060">
    <property type="entry name" value="PLAT_polycystin1"/>
</dbReference>
<dbReference type="InterPro" id="IPR013783">
    <property type="entry name" value="Ig-like_fold"/>
</dbReference>
<feature type="transmembrane region" description="Helical" evidence="25">
    <location>
        <begin position="2332"/>
        <end position="2354"/>
    </location>
</feature>
<keyword evidence="30" id="KW-0675">Receptor</keyword>
<evidence type="ECO:0000256" key="2">
    <source>
        <dbReference type="ARBA" id="ARBA00007200"/>
    </source>
</evidence>
<keyword evidence="26" id="KW-0732">Signal</keyword>
<evidence type="ECO:0000256" key="11">
    <source>
        <dbReference type="ARBA" id="ARBA00023065"/>
    </source>
</evidence>
<dbReference type="InterPro" id="IPR022409">
    <property type="entry name" value="PKD/Chitinase_dom"/>
</dbReference>
<evidence type="ECO:0000259" key="27">
    <source>
        <dbReference type="PROSITE" id="PS50093"/>
    </source>
</evidence>
<keyword evidence="3" id="KW-0813">Transport</keyword>
<comment type="function">
    <text evidence="18">Component of a calcium-permeant ion channel formed by PKD1L2 and PKD1L1 in primary cilia, where it controls cilium calcium concentration, without affecting cytoplasmic calcium concentration, and regulates sonic hedgehog/SHH signaling and GLI2 transcription. The PKD1L1:PKD2L1 channel complex is mechanosensitive only at high pressures and is highly temperature sensitive. Also involved in left/right axis specification downstream of nodal flow by forming a complex with PKD2 in cilia to facilitate flow detection in left/right patterning. May function as a G-protein-coupled receptor.</text>
</comment>
<dbReference type="FunFam" id="2.60.60.20:FF:000017">
    <property type="entry name" value="Polycystin 1 like 1, transient receptor potential channel interacting"/>
    <property type="match status" value="1"/>
</dbReference>
<evidence type="ECO:0000259" key="29">
    <source>
        <dbReference type="PROSITE" id="PS51111"/>
    </source>
</evidence>
<evidence type="ECO:0000313" key="31">
    <source>
        <dbReference type="Proteomes" id="UP000550707"/>
    </source>
</evidence>
<gene>
    <name evidence="30" type="ORF">HJG59_014291</name>
</gene>
<feature type="domain" description="REJ" evidence="29">
    <location>
        <begin position="537"/>
        <end position="1115"/>
    </location>
</feature>
<dbReference type="SUPFAM" id="SSF49299">
    <property type="entry name" value="PKD domain"/>
    <property type="match status" value="1"/>
</dbReference>
<evidence type="ECO:0000256" key="23">
    <source>
        <dbReference type="PROSITE-ProRule" id="PRU00152"/>
    </source>
</evidence>
<dbReference type="Pfam" id="PF20519">
    <property type="entry name" value="Polycystin_dom"/>
    <property type="match status" value="1"/>
</dbReference>
<keyword evidence="7 25" id="KW-0812">Transmembrane</keyword>
<feature type="region of interest" description="Disordered" evidence="24">
    <location>
        <begin position="818"/>
        <end position="847"/>
    </location>
</feature>
<reference evidence="30 31" key="1">
    <citation type="journal article" date="2020" name="Nature">
        <title>Six reference-quality genomes reveal evolution of bat adaptations.</title>
        <authorList>
            <person name="Jebb D."/>
            <person name="Huang Z."/>
            <person name="Pippel M."/>
            <person name="Hughes G.M."/>
            <person name="Lavrichenko K."/>
            <person name="Devanna P."/>
            <person name="Winkler S."/>
            <person name="Jermiin L.S."/>
            <person name="Skirmuntt E.C."/>
            <person name="Katzourakis A."/>
            <person name="Burkitt-Gray L."/>
            <person name="Ray D.A."/>
            <person name="Sullivan K.A.M."/>
            <person name="Roscito J.G."/>
            <person name="Kirilenko B.M."/>
            <person name="Davalos L.M."/>
            <person name="Corthals A.P."/>
            <person name="Power M.L."/>
            <person name="Jones G."/>
            <person name="Ransome R.D."/>
            <person name="Dechmann D.K.N."/>
            <person name="Locatelli A.G."/>
            <person name="Puechmaille S.J."/>
            <person name="Fedrigo O."/>
            <person name="Jarvis E.D."/>
            <person name="Hiller M."/>
            <person name="Vernes S.C."/>
            <person name="Myers E.W."/>
            <person name="Teeling E.C."/>
        </authorList>
    </citation>
    <scope>NUCLEOTIDE SEQUENCE [LARGE SCALE GENOMIC DNA]</scope>
    <source>
        <strain evidence="30">MMolMol1</strain>
        <tissue evidence="30">Muscle</tissue>
    </source>
</reference>
<comment type="caution">
    <text evidence="23">Lacks conserved residue(s) required for the propagation of feature annotation.</text>
</comment>
<feature type="signal peptide" evidence="26">
    <location>
        <begin position="1"/>
        <end position="26"/>
    </location>
</feature>
<dbReference type="InterPro" id="IPR001024">
    <property type="entry name" value="PLAT/LH2_dom"/>
</dbReference>
<evidence type="ECO:0000256" key="14">
    <source>
        <dbReference type="ARBA" id="ARBA00023157"/>
    </source>
</evidence>
<dbReference type="GO" id="GO:0060170">
    <property type="term" value="C:ciliary membrane"/>
    <property type="evidence" value="ECO:0007669"/>
    <property type="project" value="UniProtKB-SubCell"/>
</dbReference>
<keyword evidence="14" id="KW-1015">Disulfide bond</keyword>
<accession>A0A7J8HD79</accession>
<evidence type="ECO:0000256" key="15">
    <source>
        <dbReference type="ARBA" id="ARBA00023180"/>
    </source>
</evidence>
<dbReference type="CDD" id="cd01752">
    <property type="entry name" value="PLAT_polycystin"/>
    <property type="match status" value="1"/>
</dbReference>
<evidence type="ECO:0000256" key="24">
    <source>
        <dbReference type="SAM" id="MobiDB-lite"/>
    </source>
</evidence>
<dbReference type="PANTHER" id="PTHR46730:SF4">
    <property type="entry name" value="POLYCYSTIC KIDNEY DISEASE PROTEIN 1-LIKE 1"/>
    <property type="match status" value="1"/>
</dbReference>
<evidence type="ECO:0000256" key="3">
    <source>
        <dbReference type="ARBA" id="ARBA00022448"/>
    </source>
</evidence>
<evidence type="ECO:0000313" key="30">
    <source>
        <dbReference type="EMBL" id="KAF6470098.1"/>
    </source>
</evidence>
<feature type="transmembrane region" description="Helical" evidence="25">
    <location>
        <begin position="1800"/>
        <end position="1831"/>
    </location>
</feature>
<keyword evidence="17" id="KW-0407">Ion channel</keyword>
<name>A0A7J8HD79_MOLMO</name>
<evidence type="ECO:0000256" key="20">
    <source>
        <dbReference type="ARBA" id="ARBA00073797"/>
    </source>
</evidence>
<dbReference type="InterPro" id="IPR036392">
    <property type="entry name" value="PLAT/LH2_dom_sf"/>
</dbReference>
<comment type="subunit">
    <text evidence="19">Heterodimer. Interacts with PKD2 to form a calcium channel. Interacts with PKD2L1; to form ciliary calcium channel. May interact with GNA12, GNAS, GNAI1 and GNAI2.</text>
</comment>
<evidence type="ECO:0000256" key="10">
    <source>
        <dbReference type="ARBA" id="ARBA00022989"/>
    </source>
</evidence>
<dbReference type="Proteomes" id="UP000550707">
    <property type="component" value="Unassembled WGS sequence"/>
</dbReference>
<dbReference type="InterPro" id="IPR002859">
    <property type="entry name" value="PKD/REJ-like"/>
</dbReference>
<keyword evidence="9" id="KW-0106">Calcium</keyword>
<comment type="similarity">
    <text evidence="2">Belongs to the polycystin family.</text>
</comment>
<evidence type="ECO:0000256" key="26">
    <source>
        <dbReference type="SAM" id="SignalP"/>
    </source>
</evidence>
<feature type="transmembrane region" description="Helical" evidence="25">
    <location>
        <begin position="1770"/>
        <end position="1794"/>
    </location>
</feature>
<feature type="compositionally biased region" description="Basic and acidic residues" evidence="24">
    <location>
        <begin position="2448"/>
        <end position="2461"/>
    </location>
</feature>
<keyword evidence="4" id="KW-1003">Cell membrane</keyword>
<evidence type="ECO:0000256" key="13">
    <source>
        <dbReference type="ARBA" id="ARBA00023136"/>
    </source>
</evidence>
<dbReference type="InParanoid" id="A0A7J8HD79"/>
<evidence type="ECO:0000256" key="1">
    <source>
        <dbReference type="ARBA" id="ARBA00004272"/>
    </source>
</evidence>
<organism evidence="30 31">
    <name type="scientific">Molossus molossus</name>
    <name type="common">Pallas' mastiff bat</name>
    <name type="synonym">Vespertilio molossus</name>
    <dbReference type="NCBI Taxonomy" id="27622"/>
    <lineage>
        <taxon>Eukaryota</taxon>
        <taxon>Metazoa</taxon>
        <taxon>Chordata</taxon>
        <taxon>Craniata</taxon>
        <taxon>Vertebrata</taxon>
        <taxon>Euteleostomi</taxon>
        <taxon>Mammalia</taxon>
        <taxon>Eutheria</taxon>
        <taxon>Laurasiatheria</taxon>
        <taxon>Chiroptera</taxon>
        <taxon>Yangochiroptera</taxon>
        <taxon>Molossidae</taxon>
        <taxon>Molossus</taxon>
    </lineage>
</organism>
<keyword evidence="15" id="KW-0325">Glycoprotein</keyword>
<keyword evidence="12" id="KW-0969">Cilium</keyword>
<dbReference type="InterPro" id="IPR014010">
    <property type="entry name" value="REJ_dom"/>
</dbReference>
<dbReference type="GO" id="GO:0005262">
    <property type="term" value="F:calcium channel activity"/>
    <property type="evidence" value="ECO:0007669"/>
    <property type="project" value="UniProtKB-KW"/>
</dbReference>
<dbReference type="EMBL" id="JACASF010000007">
    <property type="protein sequence ID" value="KAF6470098.1"/>
    <property type="molecule type" value="Genomic_DNA"/>
</dbReference>
<sequence length="2484" mass="267921">MGLGCGLLVPALALLSLLPPIPGSHSEKGDLGGSRPADCHGREQPTPGKTSVPPAQESAKGNAGDQERVPAAPSVGIAGCWSSRGPGAHRRPVCVAGEADSAFWGLVQCTCPVGPCSLKVEVPSCTVGPLHSAEDTAVQLLPGTSVTSATGTMRAPIQVAAHAQTSTSTSQSTVLSRSLSTAQPGRQQPWSLAQCHARAIPAPGPDDAEGPVIHRSLQAGTQAPLGLGFRVQMAPEAALCLVMDFGDGSGVQMRVHRASGEMAITASHQYRREGVYTLEAALGSECLGAEVRLGPYYVEMGHGAVSVFVNSSSVRGDQLLAFGGSSMDPRSSVITHRLPSISSFNVSFSSQTHAGDGQAWDSLAVRFRMQPVSVYTNGTVFATDTDITFVAVTKEATPLEFTWFFGEDPPVRTTHRSIRRRLTVPQWYRVVVQASNGISSVTSEPHRVQVQTRVVANRLTSTSSALVNATVAFECRINFGTDVAYLWDFGDGTGGLGNSSASHAYGREGEFTVKVLAFNAVSAASLRKHLFIVRRPCQPPPVRSTGPGKVQVWRSQPVTLGVTFEGPILCDISQGLSYAWSLTDSAGSQVPLPPAVSTHRQTVTIPSYFLEPGNYTALAKVQVEGSPVHSDYGVGVEVRARAPVSVISEGTHLFVPRTPSSTVVLRGSLSYDPDRPGAILRYHWTCTPASTPGGLCFPGLSAQSLNTGAPTLSFAADSLSSSYDQFLVTLTVSSHGQNSSEAQVFLSTLPDSALRLVRISWVTFRGVPVNWNEGLSLRAACEDCGEAVLSYSWDLFLVNATGKDREEDFEASYSDIQEAVPSRGRPGPSLHRPGPGPSAGADKSHRDGDNLLGPFFPTRAAGPALLVDWPKAPVSRAVFRSYTASGITGQTVTVKPYSLSPGETYVLQAAVALGHSFLGKAQLYLPVSRAPQDMACQVQPHQGLEADTVFSIFCMSGRPDFRYEFSYRVGSASERTLYRGTDAQHYFALPAGEPGDGYQVLLTTVISDGEGSRTQPCTVAVTVLPRLHGDRCPGEDVYRSSLDTLSTLQLAGRDAEIRHYVAMATRVLSRWAEEAGSPSCAQWPRIQDVFISAVCRLAPQDQEEVADSVLLLRDLLRFLPKGCLSSRGGEHQLHVSAGRTEAHTQLHRPPRSTSQSLGPVQVHLPADLAGPERQSSCYVSQLLLLKRSASPWSRAPDQVGTVLTLSLSNCSSRRPLHRQRLRTPVTMEFGEEDDPGAGRGGTAWVLRRGRVNVHRFTGFPAAPSESLQIRVDFSQPATRAFPVLLLVRFSERPTPADFLLKQVHFWPGLTAQVFVPAALLQGPALGYLSLLDADYDRDPPNRYLAEAVNYTVRLQGARCLLWDGRRRESESFSPQPGASAGKVSCSYSRLATFTAFAIARRSLNTSFETGDTAEFQGHPENLLPSIVIVVFTILYALLVTKSKRIDLREKKKTGYIFLQGNAPPGHQLYAVVVDTGFRAPARFTAKVCIVLCGERGLSEPRELCCPEKPLFERNSRHTFVLSTPAPLGRLRKIRLWHDGRGAFPAWYVSHVMVRELPSGSGRWFFPAECWLAAGRRDGRVERELACLHRGLGFQKLLYSKFTELLEDLHVWASVHSRPSGRGLLHTPRLGVAFTLLCAYACLAALVTAAGHEQLPPGVGPAAVPLGSFGTGFLCTLLASPGAQLLSLLFRLSQQNTATVSSGGSQAQSAASGSGASRPPCELEACGAELGQQAPREKSDHCVLGLRAPCRAFEGLATSQRPSAPRPWLRSAAWVICGMVSMACGLGTGFLGYRFSPTQCAQWLCLLTVSVACCVFVTQPLLVGLLALGFAWKRRDDENFFTESLWEATEHLDTLEGLPSTHAPRCSSPCRAGTVERAVAERQRTRRLRWARPPSAARLRAARGRMRRQTHTWAVLRDTGMHLLMLLLHLFVVHGTRSRDEHSLNRALRDTFTRGARSSLGGLSSVDAWWDWSLTTLLDGLYQDGSPAAGMPSAQPGALGGQCYLIGPPIVKQQTLPPGSSCELPGPLAGLIRDSLPTCHPEVEAPKAPCFTDTEIQRVPPRDPSAHREDCELSLGRTRPAAREALTSLRARRWVGRHTGVLSVHFTLYNPPARLFSSVSLSAQVLPAGGLVLSPLVESVTIFHSDSAPRYHLVLPQLAFLALALTHLCLQLYRLAEKGVRGYWREPGNWLELPIAGTGLTWCAASGHLLSLAGEAADQLQQGFLQEPVDLSHMAAWSQRVRWLQGTLSFLLTLRCIHLLGWQSRTVPCAVRTHRSLSGVCAPGLAGVLMLAAHSHLRGIPLSNPAPPSGTFTDTFHRLFFCLPGNSLSPSGWPAAAACYLGLLAAAAALWCAMLRGSLMAFTPKRKCFRNQSLVRLGDVTAAMWGTARSALGLERWTPEETEPAACPNHALDEFADLLDELLLKIEGLSEHLQPLPEQQPHGPMPARAEGRPLEGAAEDHATGPQALQSHGDLGCAQELMTRIP</sequence>
<proteinExistence type="inferred from homology"/>
<dbReference type="PROSITE" id="PS51111">
    <property type="entry name" value="REJ"/>
    <property type="match status" value="1"/>
</dbReference>
<feature type="region of interest" description="Disordered" evidence="24">
    <location>
        <begin position="2433"/>
        <end position="2472"/>
    </location>
</feature>
<dbReference type="SMART" id="SM00089">
    <property type="entry name" value="PKD"/>
    <property type="match status" value="2"/>
</dbReference>
<dbReference type="CDD" id="cd00146">
    <property type="entry name" value="PKD"/>
    <property type="match status" value="1"/>
</dbReference>
<evidence type="ECO:0000256" key="25">
    <source>
        <dbReference type="SAM" id="Phobius"/>
    </source>
</evidence>
<feature type="domain" description="PLAT" evidence="28">
    <location>
        <begin position="1467"/>
        <end position="1585"/>
    </location>
</feature>
<feature type="region of interest" description="Disordered" evidence="24">
    <location>
        <begin position="25"/>
        <end position="70"/>
    </location>
</feature>
<keyword evidence="31" id="KW-1185">Reference proteome</keyword>
<keyword evidence="10 25" id="KW-1133">Transmembrane helix</keyword>
<dbReference type="InterPro" id="IPR035986">
    <property type="entry name" value="PKD_dom_sf"/>
</dbReference>
<dbReference type="InterPro" id="IPR000601">
    <property type="entry name" value="PKD_dom"/>
</dbReference>
<evidence type="ECO:0000256" key="19">
    <source>
        <dbReference type="ARBA" id="ARBA00063851"/>
    </source>
</evidence>
<dbReference type="SMART" id="SM00308">
    <property type="entry name" value="LH2"/>
    <property type="match status" value="1"/>
</dbReference>
<dbReference type="FunFam" id="2.60.40.10:FF:000825">
    <property type="entry name" value="Polycystin 1, transient receptor potential channel interacting"/>
    <property type="match status" value="1"/>
</dbReference>
<keyword evidence="6" id="KW-0107">Calcium channel</keyword>
<dbReference type="Pfam" id="PF00801">
    <property type="entry name" value="PKD"/>
    <property type="match status" value="1"/>
</dbReference>
<protein>
    <recommendedName>
        <fullName evidence="20">Polycystin-1-like protein 1</fullName>
    </recommendedName>
    <alternativeName>
        <fullName evidence="22">PC1-like 1 protein</fullName>
    </alternativeName>
    <alternativeName>
        <fullName evidence="21">Polycystic kidney disease protein 1-like 1</fullName>
    </alternativeName>
</protein>
<evidence type="ECO:0000256" key="17">
    <source>
        <dbReference type="ARBA" id="ARBA00023303"/>
    </source>
</evidence>
<feature type="chain" id="PRO_5029896274" description="Polycystin-1-like protein 1" evidence="26">
    <location>
        <begin position="27"/>
        <end position="2484"/>
    </location>
</feature>
<dbReference type="InterPro" id="IPR046791">
    <property type="entry name" value="Polycystin_dom"/>
</dbReference>
<dbReference type="PROSITE" id="PS50093">
    <property type="entry name" value="PKD"/>
    <property type="match status" value="1"/>
</dbReference>
<dbReference type="Pfam" id="PF02010">
    <property type="entry name" value="REJ"/>
    <property type="match status" value="1"/>
</dbReference>
<dbReference type="PANTHER" id="PTHR46730">
    <property type="entry name" value="POLYCYSTIN-1"/>
    <property type="match status" value="1"/>
</dbReference>
<keyword evidence="11" id="KW-0406">Ion transport</keyword>
<evidence type="ECO:0000256" key="12">
    <source>
        <dbReference type="ARBA" id="ARBA00023069"/>
    </source>
</evidence>
<evidence type="ECO:0000256" key="5">
    <source>
        <dbReference type="ARBA" id="ARBA00022568"/>
    </source>
</evidence>
<feature type="transmembrane region" description="Helical" evidence="25">
    <location>
        <begin position="1629"/>
        <end position="1648"/>
    </location>
</feature>
<dbReference type="Gene3D" id="2.60.60.20">
    <property type="entry name" value="PLAT/LH2 domain"/>
    <property type="match status" value="1"/>
</dbReference>
<feature type="transmembrane region" description="Helical" evidence="25">
    <location>
        <begin position="1422"/>
        <end position="1440"/>
    </location>
</feature>
<comment type="subcellular location">
    <subcellularLocation>
        <location evidence="1">Cell projection</location>
        <location evidence="1">Cilium membrane</location>
        <topology evidence="1">Multi-pass membrane protein</topology>
    </subcellularLocation>
</comment>
<keyword evidence="8" id="KW-0677">Repeat</keyword>
<dbReference type="SUPFAM" id="SSF49723">
    <property type="entry name" value="Lipase/lipooxygenase domain (PLAT/LH2 domain)"/>
    <property type="match status" value="1"/>
</dbReference>
<evidence type="ECO:0000256" key="7">
    <source>
        <dbReference type="ARBA" id="ARBA00022692"/>
    </source>
</evidence>
<keyword evidence="16" id="KW-0966">Cell projection</keyword>
<evidence type="ECO:0000256" key="16">
    <source>
        <dbReference type="ARBA" id="ARBA00023273"/>
    </source>
</evidence>
<evidence type="ECO:0000256" key="18">
    <source>
        <dbReference type="ARBA" id="ARBA00054690"/>
    </source>
</evidence>
<comment type="caution">
    <text evidence="30">The sequence shown here is derived from an EMBL/GenBank/DDBJ whole genome shotgun (WGS) entry which is preliminary data.</text>
</comment>
<evidence type="ECO:0000256" key="6">
    <source>
        <dbReference type="ARBA" id="ARBA00022673"/>
    </source>
</evidence>